<organism evidence="1 2">
    <name type="scientific">Spirosoma agri</name>
    <dbReference type="NCBI Taxonomy" id="1987381"/>
    <lineage>
        <taxon>Bacteria</taxon>
        <taxon>Pseudomonadati</taxon>
        <taxon>Bacteroidota</taxon>
        <taxon>Cytophagia</taxon>
        <taxon>Cytophagales</taxon>
        <taxon>Cytophagaceae</taxon>
        <taxon>Spirosoma</taxon>
    </lineage>
</organism>
<comment type="caution">
    <text evidence="1">The sequence shown here is derived from an EMBL/GenBank/DDBJ whole genome shotgun (WGS) entry which is preliminary data.</text>
</comment>
<evidence type="ECO:0000313" key="2">
    <source>
        <dbReference type="Proteomes" id="UP000477386"/>
    </source>
</evidence>
<reference evidence="1 2" key="1">
    <citation type="submission" date="2020-02" db="EMBL/GenBank/DDBJ databases">
        <title>Draft genome sequence of two Spirosoma agri KCTC 52727 and Spirosoma terrae KCTC 52035.</title>
        <authorList>
            <person name="Rojas J."/>
            <person name="Ambika Manirajan B."/>
            <person name="Ratering S."/>
            <person name="Suarez C."/>
            <person name="Schnell S."/>
        </authorList>
    </citation>
    <scope>NUCLEOTIDE SEQUENCE [LARGE SCALE GENOMIC DNA]</scope>
    <source>
        <strain evidence="1 2">KCTC 52727</strain>
    </source>
</reference>
<name>A0A6M0IG26_9BACT</name>
<evidence type="ECO:0000313" key="1">
    <source>
        <dbReference type="EMBL" id="NEU67240.1"/>
    </source>
</evidence>
<proteinExistence type="predicted"/>
<protein>
    <recommendedName>
        <fullName evidence="3">DUF1570 domain-containing protein</fullName>
    </recommendedName>
</protein>
<evidence type="ECO:0008006" key="3">
    <source>
        <dbReference type="Google" id="ProtNLM"/>
    </source>
</evidence>
<gene>
    <name evidence="1" type="ORF">GK091_10140</name>
</gene>
<dbReference type="Proteomes" id="UP000477386">
    <property type="component" value="Unassembled WGS sequence"/>
</dbReference>
<dbReference type="AlphaFoldDB" id="A0A6M0IG26"/>
<dbReference type="EMBL" id="JAAGNZ010000001">
    <property type="protein sequence ID" value="NEU67240.1"/>
    <property type="molecule type" value="Genomic_DNA"/>
</dbReference>
<sequence length="275" mass="31365">MSGKLIRYALPLLIALPVGFLLLYPQLVRCLRVDQSADFQVLTGMNEVYISQTATPKQRGQLRHHVRTATDRIRRFWGDRRGHAILIYCPLQADYEHYCLGGEGAGCSLGTPWGASYLVLGPEGNNTDVIAHELCHDELFSRLGWWTVKRQIPQWFNEGLALMVDYRFSSPAVWERPTKASRADSLFDSEPVLSFPRQPMLTLSDLETTRDFFGGSYSHVMQAYQTSADEVARWLSIVGQPGVPALTNAMENGDDFRHTYQQLERTKRLRKRSRK</sequence>
<dbReference type="RefSeq" id="WP_164036946.1">
    <property type="nucleotide sequence ID" value="NZ_JAAGNZ010000001.1"/>
</dbReference>
<accession>A0A6M0IG26</accession>
<keyword evidence="2" id="KW-1185">Reference proteome</keyword>